<evidence type="ECO:0000256" key="1">
    <source>
        <dbReference type="ARBA" id="ARBA00001863"/>
    </source>
</evidence>
<dbReference type="OrthoDB" id="6123450at2759"/>
<protein>
    <recommendedName>
        <fullName evidence="9">Glucoamylase</fullName>
        <ecNumber evidence="9">3.2.1.3</ecNumber>
    </recommendedName>
    <alternativeName>
        <fullName evidence="9">1,4-alpha-D-glucan glucohydrolase</fullName>
    </alternativeName>
    <alternativeName>
        <fullName evidence="9">Glucan 1,4-alpha-glucosidase</fullName>
    </alternativeName>
</protein>
<dbReference type="InterPro" id="IPR011613">
    <property type="entry name" value="GH15-like"/>
</dbReference>
<organism evidence="14 15">
    <name type="scientific">Sodiomyces alkalinus (strain CBS 110278 / VKM F-3762 / F11)</name>
    <name type="common">Alkaliphilic filamentous fungus</name>
    <dbReference type="NCBI Taxonomy" id="1314773"/>
    <lineage>
        <taxon>Eukaryota</taxon>
        <taxon>Fungi</taxon>
        <taxon>Dikarya</taxon>
        <taxon>Ascomycota</taxon>
        <taxon>Pezizomycotina</taxon>
        <taxon>Sordariomycetes</taxon>
        <taxon>Hypocreomycetidae</taxon>
        <taxon>Glomerellales</taxon>
        <taxon>Plectosphaerellaceae</taxon>
        <taxon>Sodiomyces</taxon>
    </lineage>
</organism>
<reference evidence="14 15" key="1">
    <citation type="journal article" date="2018" name="Mol. Ecol.">
        <title>The obligate alkalophilic soda-lake fungus Sodiomyces alkalinus has shifted to a protein diet.</title>
        <authorList>
            <person name="Grum-Grzhimaylo A.A."/>
            <person name="Falkoski D.L."/>
            <person name="van den Heuvel J."/>
            <person name="Valero-Jimenez C.A."/>
            <person name="Min B."/>
            <person name="Choi I.G."/>
            <person name="Lipzen A."/>
            <person name="Daum C.G."/>
            <person name="Aanen D.K."/>
            <person name="Tsang A."/>
            <person name="Henrissat B."/>
            <person name="Bilanenko E.N."/>
            <person name="de Vries R.P."/>
            <person name="van Kan J.A.L."/>
            <person name="Grigoriev I.V."/>
            <person name="Debets A.J.M."/>
        </authorList>
    </citation>
    <scope>NUCLEOTIDE SEQUENCE [LARGE SCALE GENOMIC DNA]</scope>
    <source>
        <strain evidence="14 15">F11</strain>
    </source>
</reference>
<evidence type="ECO:0000256" key="11">
    <source>
        <dbReference type="PIRSR" id="PIRSR001031-2"/>
    </source>
</evidence>
<evidence type="ECO:0000256" key="4">
    <source>
        <dbReference type="ARBA" id="ARBA00022801"/>
    </source>
</evidence>
<dbReference type="GO" id="GO:0004339">
    <property type="term" value="F:glucan 1,4-alpha-glucosidase activity"/>
    <property type="evidence" value="ECO:0007669"/>
    <property type="project" value="UniProtKB-EC"/>
</dbReference>
<proteinExistence type="inferred from homology"/>
<evidence type="ECO:0000256" key="8">
    <source>
        <dbReference type="ARBA" id="ARBA00023326"/>
    </source>
</evidence>
<evidence type="ECO:0000256" key="7">
    <source>
        <dbReference type="ARBA" id="ARBA00023295"/>
    </source>
</evidence>
<accession>A0A3N2PW70</accession>
<evidence type="ECO:0000259" key="13">
    <source>
        <dbReference type="PROSITE" id="PS51166"/>
    </source>
</evidence>
<dbReference type="GeneID" id="39578337"/>
<dbReference type="InterPro" id="IPR046966">
    <property type="entry name" value="Glucoamylase_active_site"/>
</dbReference>
<dbReference type="Proteomes" id="UP000272025">
    <property type="component" value="Unassembled WGS sequence"/>
</dbReference>
<dbReference type="InterPro" id="IPR013784">
    <property type="entry name" value="Carb-bd-like_fold"/>
</dbReference>
<dbReference type="PROSITE" id="PS51166">
    <property type="entry name" value="CBM20"/>
    <property type="match status" value="1"/>
</dbReference>
<dbReference type="SUPFAM" id="SSF49452">
    <property type="entry name" value="Starch-binding domain-like"/>
    <property type="match status" value="1"/>
</dbReference>
<dbReference type="PROSITE" id="PS51257">
    <property type="entry name" value="PROKAR_LIPOPROTEIN"/>
    <property type="match status" value="1"/>
</dbReference>
<dbReference type="PROSITE" id="PS00820">
    <property type="entry name" value="GLUCOAMYLASE"/>
    <property type="match status" value="1"/>
</dbReference>
<dbReference type="RefSeq" id="XP_028466538.1">
    <property type="nucleotide sequence ID" value="XM_028609859.1"/>
</dbReference>
<dbReference type="SMART" id="SM01065">
    <property type="entry name" value="CBM_2"/>
    <property type="match status" value="1"/>
</dbReference>
<dbReference type="EC" id="3.2.1.3" evidence="9"/>
<keyword evidence="7 9" id="KW-0326">Glycosidase</keyword>
<evidence type="ECO:0000313" key="14">
    <source>
        <dbReference type="EMBL" id="ROT38732.1"/>
    </source>
</evidence>
<dbReference type="Gene3D" id="1.50.10.10">
    <property type="match status" value="1"/>
</dbReference>
<evidence type="ECO:0000256" key="9">
    <source>
        <dbReference type="PIRNR" id="PIRNR001031"/>
    </source>
</evidence>
<keyword evidence="5" id="KW-0325">Glycoprotein</keyword>
<feature type="chain" id="PRO_5018140285" description="Glucoamylase" evidence="12">
    <location>
        <begin position="26"/>
        <end position="625"/>
    </location>
</feature>
<evidence type="ECO:0000256" key="12">
    <source>
        <dbReference type="SAM" id="SignalP"/>
    </source>
</evidence>
<name>A0A3N2PW70_SODAK</name>
<dbReference type="InterPro" id="IPR013783">
    <property type="entry name" value="Ig-like_fold"/>
</dbReference>
<feature type="active site" description="Proton donor" evidence="10">
    <location>
        <position position="210"/>
    </location>
</feature>
<feature type="domain" description="CBM20" evidence="13">
    <location>
        <begin position="508"/>
        <end position="617"/>
    </location>
</feature>
<dbReference type="Pfam" id="PF00686">
    <property type="entry name" value="CBM_20"/>
    <property type="match status" value="1"/>
</dbReference>
<evidence type="ECO:0000256" key="10">
    <source>
        <dbReference type="PIRSR" id="PIRSR001031-1"/>
    </source>
</evidence>
<feature type="active site" description="Proton acceptor" evidence="10">
    <location>
        <position position="207"/>
    </location>
</feature>
<gene>
    <name evidence="14" type="ORF">SODALDRAFT_324154</name>
</gene>
<dbReference type="FunFam" id="1.50.10.10:FF:000018">
    <property type="entry name" value="Glucoamylase"/>
    <property type="match status" value="1"/>
</dbReference>
<dbReference type="GO" id="GO:2001070">
    <property type="term" value="F:starch binding"/>
    <property type="evidence" value="ECO:0007669"/>
    <property type="project" value="InterPro"/>
</dbReference>
<sequence length="625" mass="67999">MVLGSRRLGLAVASLVLVISAGAACDELGDDITQQRPVALEAVLDNIGPDGSQVPGTAAGLVVASPSRNDPDYFFTWSRDAALTFKMIVEEYIRDPSGRSHLEGHIRNYIRSQAILQTVANPSGTLLPSGRGLGEVKYHVDGSRFNGAWGRPQHDGPSLRAIAVIGFAKWLAEQGPEGEAEARDVIWPVIANDLSYTGQYWNTTGFDLWEEVHGASFFTVQSQYRALVEGAQLADRLGVSCGPACDEAPEVACFLNAAFWNGQYFVSNIHNSHARSGRDANSMLGSNVVFDVNAPCDSPSIQPCASRALASFKQWVDGFRDGNAYPINSGIPPNRGVAVGRYTEDVYLGGHPWYLITYGAAEFLYNAVAQWKRQGSLTIDSTSRAFFADLYSRAPEGTYRADDSVFSLVVDAVTAYADSFVEVARRYTPEDGALAEQFDRRPPFQPVGARDLTWSYAALITMAASRAGEYAASWVPADESAPSAPCPRPEPPHGTYFPAIAAGAPNNTDSLCAVPVEFRVLARTYYGEDIYVFGSASSLGDWDINNAQPLSTNEYSDSHPLWNAVVDVDAPGERLAYKYVRRQNCNQGYVYEWVDRYLDLPPCGTTDVLVVNEQWNGPTGQPGNC</sequence>
<dbReference type="Pfam" id="PF00723">
    <property type="entry name" value="Glyco_hydro_15"/>
    <property type="match status" value="1"/>
</dbReference>
<keyword evidence="3 12" id="KW-0732">Signal</keyword>
<dbReference type="InterPro" id="IPR008291">
    <property type="entry name" value="Glucoamylase_SBD"/>
</dbReference>
<feature type="signal peptide" evidence="12">
    <location>
        <begin position="1"/>
        <end position="25"/>
    </location>
</feature>
<keyword evidence="8 9" id="KW-0624">Polysaccharide degradation</keyword>
<comment type="similarity">
    <text evidence="2 9">Belongs to the glycosyl hydrolase 15 family.</text>
</comment>
<dbReference type="Gene3D" id="2.60.40.10">
    <property type="entry name" value="Immunoglobulins"/>
    <property type="match status" value="1"/>
</dbReference>
<dbReference type="PIRSF" id="PIRSF001031">
    <property type="entry name" value="Glu-a-glcsd_SBD"/>
    <property type="match status" value="1"/>
</dbReference>
<dbReference type="GO" id="GO:0000324">
    <property type="term" value="C:fungal-type vacuole"/>
    <property type="evidence" value="ECO:0007669"/>
    <property type="project" value="TreeGrafter"/>
</dbReference>
<dbReference type="SUPFAM" id="SSF48208">
    <property type="entry name" value="Six-hairpin glycosidases"/>
    <property type="match status" value="1"/>
</dbReference>
<dbReference type="InterPro" id="IPR000165">
    <property type="entry name" value="Glucoamylase"/>
</dbReference>
<evidence type="ECO:0000256" key="5">
    <source>
        <dbReference type="ARBA" id="ARBA00023180"/>
    </source>
</evidence>
<dbReference type="EMBL" id="ML119055">
    <property type="protein sequence ID" value="ROT38732.1"/>
    <property type="molecule type" value="Genomic_DNA"/>
</dbReference>
<keyword evidence="15" id="KW-1185">Reference proteome</keyword>
<keyword evidence="6 9" id="KW-0119">Carbohydrate metabolism</keyword>
<dbReference type="PANTHER" id="PTHR31616:SF12">
    <property type="entry name" value="GLUCOAMYLASE"/>
    <property type="match status" value="1"/>
</dbReference>
<dbReference type="AlphaFoldDB" id="A0A3N2PW70"/>
<dbReference type="PANTHER" id="PTHR31616">
    <property type="entry name" value="TREHALASE"/>
    <property type="match status" value="1"/>
</dbReference>
<keyword evidence="4 9" id="KW-0378">Hydrolase</keyword>
<comment type="catalytic activity">
    <reaction evidence="1 9">
        <text>Hydrolysis of terminal (1-&gt;4)-linked alpha-D-glucose residues successively from non-reducing ends of the chains with release of beta-D-glucose.</text>
        <dbReference type="EC" id="3.2.1.3"/>
    </reaction>
</comment>
<dbReference type="PRINTS" id="PR00736">
    <property type="entry name" value="GLHYDRLASE15"/>
</dbReference>
<dbReference type="GO" id="GO:0000272">
    <property type="term" value="P:polysaccharide catabolic process"/>
    <property type="evidence" value="ECO:0007669"/>
    <property type="project" value="UniProtKB-KW"/>
</dbReference>
<evidence type="ECO:0000256" key="6">
    <source>
        <dbReference type="ARBA" id="ARBA00023277"/>
    </source>
</evidence>
<evidence type="ECO:0000313" key="15">
    <source>
        <dbReference type="Proteomes" id="UP000272025"/>
    </source>
</evidence>
<evidence type="ECO:0000256" key="3">
    <source>
        <dbReference type="ARBA" id="ARBA00022729"/>
    </source>
</evidence>
<dbReference type="InterPro" id="IPR012341">
    <property type="entry name" value="6hp_glycosidase-like_sf"/>
</dbReference>
<dbReference type="InterPro" id="IPR002044">
    <property type="entry name" value="CBM20"/>
</dbReference>
<feature type="binding site" evidence="11">
    <location>
        <position position="149"/>
    </location>
    <ligand>
        <name>substrate</name>
    </ligand>
</feature>
<evidence type="ECO:0000256" key="2">
    <source>
        <dbReference type="ARBA" id="ARBA00006188"/>
    </source>
</evidence>
<dbReference type="STRING" id="1314773.A0A3N2PW70"/>
<dbReference type="InterPro" id="IPR008928">
    <property type="entry name" value="6-hairpin_glycosidase_sf"/>
</dbReference>